<gene>
    <name evidence="7" type="ORF">UFOPK3820_00888</name>
</gene>
<feature type="domain" description="Alcohol dehydrogenase-like N-terminal" evidence="6">
    <location>
        <begin position="30"/>
        <end position="110"/>
    </location>
</feature>
<dbReference type="InterPro" id="IPR013154">
    <property type="entry name" value="ADH-like_N"/>
</dbReference>
<dbReference type="GO" id="GO:0016491">
    <property type="term" value="F:oxidoreductase activity"/>
    <property type="evidence" value="ECO:0007669"/>
    <property type="project" value="UniProtKB-KW"/>
</dbReference>
<evidence type="ECO:0000256" key="3">
    <source>
        <dbReference type="ARBA" id="ARBA00022723"/>
    </source>
</evidence>
<dbReference type="Gene3D" id="3.40.50.720">
    <property type="entry name" value="NAD(P)-binding Rossmann-like Domain"/>
    <property type="match status" value="1"/>
</dbReference>
<dbReference type="Gene3D" id="3.90.180.10">
    <property type="entry name" value="Medium-chain alcohol dehydrogenases, catalytic domain"/>
    <property type="match status" value="2"/>
</dbReference>
<reference evidence="7" key="1">
    <citation type="submission" date="2020-05" db="EMBL/GenBank/DDBJ databases">
        <authorList>
            <person name="Chiriac C."/>
            <person name="Salcher M."/>
            <person name="Ghai R."/>
            <person name="Kavagutti S V."/>
        </authorList>
    </citation>
    <scope>NUCLEOTIDE SEQUENCE</scope>
</reference>
<evidence type="ECO:0000256" key="1">
    <source>
        <dbReference type="ARBA" id="ARBA00001947"/>
    </source>
</evidence>
<dbReference type="PANTHER" id="PTHR43350">
    <property type="entry name" value="NAD-DEPENDENT ALCOHOL DEHYDROGENASE"/>
    <property type="match status" value="1"/>
</dbReference>
<evidence type="ECO:0000256" key="5">
    <source>
        <dbReference type="ARBA" id="ARBA00023002"/>
    </source>
</evidence>
<evidence type="ECO:0000256" key="4">
    <source>
        <dbReference type="ARBA" id="ARBA00022833"/>
    </source>
</evidence>
<comment type="cofactor">
    <cofactor evidence="1">
        <name>Zn(2+)</name>
        <dbReference type="ChEBI" id="CHEBI:29105"/>
    </cofactor>
</comment>
<organism evidence="7">
    <name type="scientific">freshwater metagenome</name>
    <dbReference type="NCBI Taxonomy" id="449393"/>
    <lineage>
        <taxon>unclassified sequences</taxon>
        <taxon>metagenomes</taxon>
        <taxon>ecological metagenomes</taxon>
    </lineage>
</organism>
<dbReference type="SUPFAM" id="SSF50129">
    <property type="entry name" value="GroES-like"/>
    <property type="match status" value="1"/>
</dbReference>
<dbReference type="GO" id="GO:0046872">
    <property type="term" value="F:metal ion binding"/>
    <property type="evidence" value="ECO:0007669"/>
    <property type="project" value="UniProtKB-KW"/>
</dbReference>
<evidence type="ECO:0000259" key="6">
    <source>
        <dbReference type="Pfam" id="PF08240"/>
    </source>
</evidence>
<proteinExistence type="inferred from homology"/>
<dbReference type="Pfam" id="PF08240">
    <property type="entry name" value="ADH_N"/>
    <property type="match status" value="1"/>
</dbReference>
<dbReference type="InterPro" id="IPR011032">
    <property type="entry name" value="GroES-like_sf"/>
</dbReference>
<name>A0A6J5ZFH4_9ZZZZ</name>
<evidence type="ECO:0000313" key="7">
    <source>
        <dbReference type="EMBL" id="CAB4340098.1"/>
    </source>
</evidence>
<keyword evidence="5" id="KW-0560">Oxidoreductase</keyword>
<comment type="similarity">
    <text evidence="2">Belongs to the zinc-containing alcohol dehydrogenase family.</text>
</comment>
<dbReference type="SUPFAM" id="SSF51735">
    <property type="entry name" value="NAD(P)-binding Rossmann-fold domains"/>
    <property type="match status" value="1"/>
</dbReference>
<keyword evidence="4" id="KW-0862">Zinc</keyword>
<accession>A0A6J5ZFH4</accession>
<dbReference type="InterPro" id="IPR036291">
    <property type="entry name" value="NAD(P)-bd_dom_sf"/>
</dbReference>
<dbReference type="EMBL" id="CAESAB010000034">
    <property type="protein sequence ID" value="CAB4340098.1"/>
    <property type="molecule type" value="Genomic_DNA"/>
</dbReference>
<dbReference type="AlphaFoldDB" id="A0A6J5ZFH4"/>
<keyword evidence="3" id="KW-0479">Metal-binding</keyword>
<sequence>MEEFLPSSKAVVTASANKSALAHVSVGELGQNQVAIKTICSGVSTGTDKWVISGRFEWGNFGFPLVPGYQRTGVVEAIGSKVTNVKVGQEVFATASINYLDATAGWGAHTSYGICEDFEVFDATGIPPARAAFGVVAQVGFNAASRIIANPGDRVLVIGDGVIGASGALSAKARGFVPLLLGRHDARLEKIHSLGIKTANSNTVTQKELSEFAPIAVIDTVQSPEAFELYYRALPATWAAESFGNARTGIGQIIFSGHTPDGANTWADMAHLQKQELTVHFVSGWIANRLIQTLDLMRADAMSLEKIATAYTADEASIEKLFSNIAAGKNPDIAAYINWA</sequence>
<protein>
    <submittedName>
        <fullName evidence="7">Unannotated protein</fullName>
    </submittedName>
</protein>
<dbReference type="PANTHER" id="PTHR43350:SF2">
    <property type="entry name" value="GROES-LIKE ZINC-BINDING ALCOHOL DEHYDROGENASE FAMILY PROTEIN"/>
    <property type="match status" value="1"/>
</dbReference>
<dbReference type="CDD" id="cd05188">
    <property type="entry name" value="MDR"/>
    <property type="match status" value="1"/>
</dbReference>
<evidence type="ECO:0000256" key="2">
    <source>
        <dbReference type="ARBA" id="ARBA00008072"/>
    </source>
</evidence>